<organism evidence="6 7">
    <name type="scientific">Sunxiuqinia dokdonensis</name>
    <dbReference type="NCBI Taxonomy" id="1409788"/>
    <lineage>
        <taxon>Bacteria</taxon>
        <taxon>Pseudomonadati</taxon>
        <taxon>Bacteroidota</taxon>
        <taxon>Bacteroidia</taxon>
        <taxon>Marinilabiliales</taxon>
        <taxon>Prolixibacteraceae</taxon>
        <taxon>Sunxiuqinia</taxon>
    </lineage>
</organism>
<dbReference type="InterPro" id="IPR013766">
    <property type="entry name" value="Thioredoxin_domain"/>
</dbReference>
<evidence type="ECO:0000313" key="6">
    <source>
        <dbReference type="EMBL" id="KOH44989.1"/>
    </source>
</evidence>
<dbReference type="STRING" id="1409788.NC99_21140"/>
<dbReference type="Gene3D" id="3.40.30.10">
    <property type="entry name" value="Glutaredoxin"/>
    <property type="match status" value="1"/>
</dbReference>
<proteinExistence type="predicted"/>
<dbReference type="InterPro" id="IPR036249">
    <property type="entry name" value="Thioredoxin-like_sf"/>
</dbReference>
<protein>
    <recommendedName>
        <fullName evidence="5">Thioredoxin domain-containing protein</fullName>
    </recommendedName>
</protein>
<evidence type="ECO:0000256" key="1">
    <source>
        <dbReference type="ARBA" id="ARBA00004196"/>
    </source>
</evidence>
<keyword evidence="3" id="KW-1015">Disulfide bond</keyword>
<dbReference type="AlphaFoldDB" id="A0A0L8V966"/>
<sequence length="826" mass="95327">MSTASNVKLNKVEVLDSETILWFHVRYTPGNWISIPDQSFIQPVGSKEKLFIVSADGIPVNEQFTMPESGEVSYKLVFPKIDESVAKIDYGEGNEGGTWFIYDIQLKPELFQSILPEKLSGSWFRSENAQWEISLFDSVAIYNSQVWKYGSYSEKDGIAKIELKRDAMKKDVYARLVSDSICMIGESPSSMTAYSNRPDESAIPADEDLFESSVFQVDTVTYRGYIRNFSPRYAQRTGMVYVNNAVVGQQISHLIRIADDGSFEAKFPNCNAQNVLVRLPFFYGTIFLEPGKTTFQLFDNNSQNPVLFMGDCARINTDLHRLKDIRSFNYDEMRARILDFSPQEYKAWCDDLQQRDYEELAKHGKEYPLSARAKQVKSLEFDYRNAERLLSYTMQKVSAWRQENKIPNDQWQIDFKPEKPDSSYYDFLTNDFANNPLGVMTAEYYFFINRLMYSDVLRDDGSNVGLTTLDIIKELRKTGYQFTADEEKLALLQEEVSSTEYDELQKEFQEKYKEQAQAFRENHEDTLKHFYQENRGKRVTPEMMEAYLAEQHIELTEEDQAYLVALKAFNKEPLMAKVHRLQSEVGGSVRTFHDDHRAFVNELFAKRRIETRNKQIQTVLGIQPGLATDIMLSQDYCRPIVSEMTPVSDEKLKEMQAQINTPFIASYIALMNDATKAKIEENKKLAVAQINDVPENEGDDIFESIMKKYKGKVVYVDFWATWCGPCRSGIERIKPLKEEMKDENVAFVYITNQSSPKGTYDNMIPSISGEHYRVSEDEWNILSDKFKISGIPHYTLVGKNGNVINPHLPHLQNSELKAMLMKHVNE</sequence>
<dbReference type="PANTHER" id="PTHR42852:SF6">
    <property type="entry name" value="THIOL:DISULFIDE INTERCHANGE PROTEIN DSBE"/>
    <property type="match status" value="1"/>
</dbReference>
<dbReference type="SUPFAM" id="SSF52833">
    <property type="entry name" value="Thioredoxin-like"/>
    <property type="match status" value="1"/>
</dbReference>
<accession>A0A0L8V966</accession>
<reference evidence="7" key="1">
    <citation type="submission" date="2015-07" db="EMBL/GenBank/DDBJ databases">
        <title>Genome sequencing of Sunxiuqinia dokdonensis strain SK.</title>
        <authorList>
            <person name="Ahn S."/>
            <person name="Kim B.-C."/>
        </authorList>
    </citation>
    <scope>NUCLEOTIDE SEQUENCE [LARGE SCALE GENOMIC DNA]</scope>
    <source>
        <strain evidence="7">SK</strain>
    </source>
</reference>
<evidence type="ECO:0000256" key="4">
    <source>
        <dbReference type="ARBA" id="ARBA00023284"/>
    </source>
</evidence>
<evidence type="ECO:0000256" key="3">
    <source>
        <dbReference type="ARBA" id="ARBA00023157"/>
    </source>
</evidence>
<dbReference type="PROSITE" id="PS51352">
    <property type="entry name" value="THIOREDOXIN_2"/>
    <property type="match status" value="1"/>
</dbReference>
<dbReference type="PANTHER" id="PTHR42852">
    <property type="entry name" value="THIOL:DISULFIDE INTERCHANGE PROTEIN DSBE"/>
    <property type="match status" value="1"/>
</dbReference>
<evidence type="ECO:0000256" key="2">
    <source>
        <dbReference type="ARBA" id="ARBA00022748"/>
    </source>
</evidence>
<comment type="caution">
    <text evidence="6">The sequence shown here is derived from an EMBL/GenBank/DDBJ whole genome shotgun (WGS) entry which is preliminary data.</text>
</comment>
<evidence type="ECO:0000259" key="5">
    <source>
        <dbReference type="PROSITE" id="PS51352"/>
    </source>
</evidence>
<dbReference type="EMBL" id="LGIA01000149">
    <property type="protein sequence ID" value="KOH44989.1"/>
    <property type="molecule type" value="Genomic_DNA"/>
</dbReference>
<feature type="domain" description="Thioredoxin" evidence="5">
    <location>
        <begin position="679"/>
        <end position="826"/>
    </location>
</feature>
<name>A0A0L8V966_9BACT</name>
<keyword evidence="7" id="KW-1185">Reference proteome</keyword>
<dbReference type="CDD" id="cd02966">
    <property type="entry name" value="TlpA_like_family"/>
    <property type="match status" value="1"/>
</dbReference>
<dbReference type="GO" id="GO:0017004">
    <property type="term" value="P:cytochrome complex assembly"/>
    <property type="evidence" value="ECO:0007669"/>
    <property type="project" value="UniProtKB-KW"/>
</dbReference>
<comment type="subcellular location">
    <subcellularLocation>
        <location evidence="1">Cell envelope</location>
    </subcellularLocation>
</comment>
<dbReference type="InterPro" id="IPR012336">
    <property type="entry name" value="Thioredoxin-like_fold"/>
</dbReference>
<evidence type="ECO:0000313" key="7">
    <source>
        <dbReference type="Proteomes" id="UP000036958"/>
    </source>
</evidence>
<dbReference type="GO" id="GO:0030313">
    <property type="term" value="C:cell envelope"/>
    <property type="evidence" value="ECO:0007669"/>
    <property type="project" value="UniProtKB-SubCell"/>
</dbReference>
<dbReference type="Proteomes" id="UP000036958">
    <property type="component" value="Unassembled WGS sequence"/>
</dbReference>
<dbReference type="PATRIC" id="fig|1409788.3.peg.2186"/>
<keyword evidence="4" id="KW-0676">Redox-active center</keyword>
<dbReference type="InterPro" id="IPR050553">
    <property type="entry name" value="Thioredoxin_ResA/DsbE_sf"/>
</dbReference>
<keyword evidence="2" id="KW-0201">Cytochrome c-type biogenesis</keyword>
<dbReference type="Pfam" id="PF13905">
    <property type="entry name" value="Thioredoxin_8"/>
    <property type="match status" value="1"/>
</dbReference>
<gene>
    <name evidence="6" type="ORF">NC99_21140</name>
</gene>